<comment type="caution">
    <text evidence="1">The sequence shown here is derived from an EMBL/GenBank/DDBJ whole genome shotgun (WGS) entry which is preliminary data.</text>
</comment>
<evidence type="ECO:0000313" key="1">
    <source>
        <dbReference type="EMBL" id="MBA4692733.1"/>
    </source>
</evidence>
<name>A0A838Y607_9GAMM</name>
<gene>
    <name evidence="1" type="ORF">H2072_03185</name>
</gene>
<organism evidence="1 2">
    <name type="scientific">SAR86 cluster bacterium</name>
    <dbReference type="NCBI Taxonomy" id="2030880"/>
    <lineage>
        <taxon>Bacteria</taxon>
        <taxon>Pseudomonadati</taxon>
        <taxon>Pseudomonadota</taxon>
        <taxon>Gammaproteobacteria</taxon>
        <taxon>SAR86 cluster</taxon>
    </lineage>
</organism>
<dbReference type="Proteomes" id="UP000551848">
    <property type="component" value="Unassembled WGS sequence"/>
</dbReference>
<dbReference type="EMBL" id="JACETL010000034">
    <property type="protein sequence ID" value="MBA4692733.1"/>
    <property type="molecule type" value="Genomic_DNA"/>
</dbReference>
<dbReference type="Pfam" id="PF06258">
    <property type="entry name" value="Mito_fiss_Elm1"/>
    <property type="match status" value="1"/>
</dbReference>
<dbReference type="AlphaFoldDB" id="A0A838Y607"/>
<accession>A0A838Y607</accession>
<protein>
    <submittedName>
        <fullName evidence="1">Mitochondrial fission ELM1 family protein</fullName>
    </submittedName>
</protein>
<dbReference type="SUPFAM" id="SSF53756">
    <property type="entry name" value="UDP-Glycosyltransferase/glycogen phosphorylase"/>
    <property type="match status" value="1"/>
</dbReference>
<reference evidence="1 2" key="1">
    <citation type="submission" date="2020-06" db="EMBL/GenBank/DDBJ databases">
        <title>Dysbiosis in marine aquaculture revealed through microbiome analysis: reverse ecology for environmental sustainability.</title>
        <authorList>
            <person name="Haro-Moreno J.M."/>
            <person name="Coutinho F.H."/>
            <person name="Zaragoza-Solas A."/>
            <person name="Picazo A."/>
            <person name="Almagro-Moreno S."/>
            <person name="Lopez-Perez M."/>
        </authorList>
    </citation>
    <scope>NUCLEOTIDE SEQUENCE [LARGE SCALE GENOMIC DNA]</scope>
    <source>
        <strain evidence="1">MCMED-G41</strain>
    </source>
</reference>
<evidence type="ECO:0000313" key="2">
    <source>
        <dbReference type="Proteomes" id="UP000551848"/>
    </source>
</evidence>
<proteinExistence type="predicted"/>
<dbReference type="InterPro" id="IPR009367">
    <property type="entry name" value="Elm1-like"/>
</dbReference>
<sequence length="341" mass="38644">MQINVGHLTEGISGHDGQALGVIKNLVDSGHNINVTTISVGWSNRLIRGVLKFISRKLSRFPNSININLITKCYAFSSFRNIDIFISSGANLAPLNLALTKLNNAKNIHLSSKRDWHVQDFTAYITTKKISPLKNNLSPDIVPNLFDPAKCMQAGQAFIKENNLYEDKFSLLILGGNGIGYEYDMDEWEEVLKNFSDFCTNSNTKPLFITSPRTPTEVENIIQLKYDTSFSVLFHSENKRGSFSHLLYIASNIFVTEDSSTMLSEAISSGKRVVSIYPKNINAPEKYSEIIRKYEALNFLKRRNITEICDSPFNEMIDISFEVNQAFVEFNKLLIELLFDR</sequence>